<dbReference type="Pfam" id="PF08530">
    <property type="entry name" value="PepX_C"/>
    <property type="match status" value="1"/>
</dbReference>
<dbReference type="Gene3D" id="3.40.50.720">
    <property type="entry name" value="NAD(P)-binding Rossmann-like Domain"/>
    <property type="match status" value="1"/>
</dbReference>
<dbReference type="GO" id="GO:0016787">
    <property type="term" value="F:hydrolase activity"/>
    <property type="evidence" value="ECO:0007669"/>
    <property type="project" value="UniProtKB-KW"/>
</dbReference>
<dbReference type="PANTHER" id="PTHR42879">
    <property type="entry name" value="3-OXOACYL-(ACYL-CARRIER-PROTEIN) REDUCTASE"/>
    <property type="match status" value="1"/>
</dbReference>
<dbReference type="EMBL" id="JARHTQ010000061">
    <property type="protein sequence ID" value="MDF2261497.1"/>
    <property type="molecule type" value="Genomic_DNA"/>
</dbReference>
<feature type="compositionally biased region" description="Basic and acidic residues" evidence="3">
    <location>
        <begin position="692"/>
        <end position="713"/>
    </location>
</feature>
<dbReference type="InterPro" id="IPR036291">
    <property type="entry name" value="NAD(P)-bd_dom_sf"/>
</dbReference>
<dbReference type="SUPFAM" id="SSF51735">
    <property type="entry name" value="NAD(P)-binding Rossmann-fold domains"/>
    <property type="match status" value="1"/>
</dbReference>
<dbReference type="Gene3D" id="1.10.3020.20">
    <property type="match status" value="1"/>
</dbReference>
<evidence type="ECO:0000313" key="5">
    <source>
        <dbReference type="EMBL" id="MDF2261497.1"/>
    </source>
</evidence>
<dbReference type="InterPro" id="IPR020904">
    <property type="entry name" value="Sc_DH/Rdtase_CS"/>
</dbReference>
<dbReference type="InterPro" id="IPR050259">
    <property type="entry name" value="SDR"/>
</dbReference>
<dbReference type="Proteomes" id="UP001220022">
    <property type="component" value="Unassembled WGS sequence"/>
</dbReference>
<name>A0ABT5ZCY3_9ACTN</name>
<dbReference type="InterPro" id="IPR008979">
    <property type="entry name" value="Galactose-bd-like_sf"/>
</dbReference>
<feature type="domain" description="Xaa-Pro dipeptidyl-peptidase C-terminal" evidence="4">
    <location>
        <begin position="451"/>
        <end position="704"/>
    </location>
</feature>
<evidence type="ECO:0000313" key="6">
    <source>
        <dbReference type="Proteomes" id="UP001220022"/>
    </source>
</evidence>
<evidence type="ECO:0000256" key="2">
    <source>
        <dbReference type="ARBA" id="ARBA00022801"/>
    </source>
</evidence>
<dbReference type="Gene3D" id="2.60.120.260">
    <property type="entry name" value="Galactose-binding domain-like"/>
    <property type="match status" value="1"/>
</dbReference>
<evidence type="ECO:0000256" key="3">
    <source>
        <dbReference type="SAM" id="MobiDB-lite"/>
    </source>
</evidence>
<dbReference type="PRINTS" id="PR00081">
    <property type="entry name" value="GDHRDH"/>
</dbReference>
<proteinExistence type="inferred from homology"/>
<dbReference type="InterPro" id="IPR029058">
    <property type="entry name" value="AB_hydrolase_fold"/>
</dbReference>
<dbReference type="NCBIfam" id="TIGR00976">
    <property type="entry name" value="CocE_NonD"/>
    <property type="match status" value="1"/>
</dbReference>
<protein>
    <submittedName>
        <fullName evidence="5">CocE/NonD family hydrolase</fullName>
    </submittedName>
</protein>
<keyword evidence="2 5" id="KW-0378">Hydrolase</keyword>
<dbReference type="Pfam" id="PF02129">
    <property type="entry name" value="Peptidase_S15"/>
    <property type="match status" value="1"/>
</dbReference>
<evidence type="ECO:0000259" key="4">
    <source>
        <dbReference type="SMART" id="SM00939"/>
    </source>
</evidence>
<feature type="region of interest" description="Disordered" evidence="3">
    <location>
        <begin position="689"/>
        <end position="713"/>
    </location>
</feature>
<reference evidence="5 6" key="1">
    <citation type="submission" date="2023-03" db="EMBL/GenBank/DDBJ databases">
        <title>Draft genome sequence of type strain Streptomyces ferralitis JCM 14344.</title>
        <authorList>
            <person name="Klaysubun C."/>
            <person name="Duangmal K."/>
        </authorList>
    </citation>
    <scope>NUCLEOTIDE SEQUENCE [LARGE SCALE GENOMIC DNA]</scope>
    <source>
        <strain evidence="5 6">JCM 14344</strain>
    </source>
</reference>
<dbReference type="InterPro" id="IPR002347">
    <property type="entry name" value="SDR_fam"/>
</dbReference>
<feature type="region of interest" description="Disordered" evidence="3">
    <location>
        <begin position="134"/>
        <end position="164"/>
    </location>
</feature>
<accession>A0ABT5ZCY3</accession>
<dbReference type="RefSeq" id="WP_275823188.1">
    <property type="nucleotide sequence ID" value="NZ_BAAANM010000054.1"/>
</dbReference>
<comment type="similarity">
    <text evidence="1">Belongs to the short-chain dehydrogenases/reductases (SDR) family.</text>
</comment>
<keyword evidence="6" id="KW-1185">Reference proteome</keyword>
<dbReference type="SUPFAM" id="SSF53474">
    <property type="entry name" value="alpha/beta-Hydrolases"/>
    <property type="match status" value="1"/>
</dbReference>
<dbReference type="InterPro" id="IPR005674">
    <property type="entry name" value="CocE/Ser_esterase"/>
</dbReference>
<organism evidence="5 6">
    <name type="scientific">Streptantibioticus ferralitis</name>
    <dbReference type="NCBI Taxonomy" id="236510"/>
    <lineage>
        <taxon>Bacteria</taxon>
        <taxon>Bacillati</taxon>
        <taxon>Actinomycetota</taxon>
        <taxon>Actinomycetes</taxon>
        <taxon>Kitasatosporales</taxon>
        <taxon>Streptomycetaceae</taxon>
        <taxon>Streptantibioticus</taxon>
    </lineage>
</organism>
<dbReference type="Gene3D" id="3.40.50.1820">
    <property type="entry name" value="alpha/beta hydrolase"/>
    <property type="match status" value="1"/>
</dbReference>
<dbReference type="CDD" id="cd05233">
    <property type="entry name" value="SDR_c"/>
    <property type="match status" value="1"/>
</dbReference>
<dbReference type="InterPro" id="IPR000383">
    <property type="entry name" value="Xaa-Pro-like_dom"/>
</dbReference>
<dbReference type="SMART" id="SM00939">
    <property type="entry name" value="PepX_C"/>
    <property type="match status" value="1"/>
</dbReference>
<dbReference type="InterPro" id="IPR013736">
    <property type="entry name" value="Xaa-Pro_dipept_C"/>
</dbReference>
<dbReference type="Pfam" id="PF00106">
    <property type="entry name" value="adh_short"/>
    <property type="match status" value="1"/>
</dbReference>
<evidence type="ECO:0000256" key="1">
    <source>
        <dbReference type="ARBA" id="ARBA00006484"/>
    </source>
</evidence>
<dbReference type="PROSITE" id="PS00061">
    <property type="entry name" value="ADH_SHORT"/>
    <property type="match status" value="1"/>
</dbReference>
<gene>
    <name evidence="5" type="ORF">P2L57_39035</name>
</gene>
<sequence length="713" mass="79479">MTTAQWRHIIDVNLTRTSLITRVLAPLMKEQGSGRIIYFSSAAVYSGVADQVAYVAAKAGIIGFTRSLAHVLGEHGNTVNSTTPGLTATEAVRHSFPAAFLAGSAMHGHRTATSSPRTWPARCSCWPATTRPFSPARSPTSTAAVPSTEHRFTRASGPPRQDAMDTERIDMVDVNVEPIEVEVRGHTGNLLRADVYLPSGSDGPFPIVLGASPYQKALRYLPPSPVFPFTEYGPIQLYLDNGYAYVAMDLPGTGRSEGTWDPVSRAEGEAIHDMIEHVALLPWSTGAVGMIGMSHYCWSQWNAARTRPPHLKTIVAYDGATDMYRDWMYHGGIPIQGFLSTWLFGSVLYQHELRGIDFHVGEKHEFVYDVLSHPLDDEWHRRRSPFWELPEVEIPVFSIGVWGKAALHLRGNFYGFERVRGPKKLLVAHPAGFAAAQQYYFDEQFHRDELLPWYDHHLKGIENGVMKQPAARFYVNGEDTYRSAESWPPPDAAPTVFHLSGEHSGAVASLNDGSLTETAPEAEQDATSWSYPDPQWMAGVTVFDKHGVSDHVARVNTFTTTPMDRDREFTGHGVLTLYASTDQTDLDLFVKVSLVSGDPEAGLPVKVTQGWLRASHRTEDPELTSDMRPFHQHSQVEPLVPGEVYELRVELLPMSFLARRGDRIRLEITNQDSLITDAPMTHFYGTKVGTDTYHHDRTHPSTLRLHERPRPNA</sequence>
<dbReference type="SUPFAM" id="SSF49785">
    <property type="entry name" value="Galactose-binding domain-like"/>
    <property type="match status" value="1"/>
</dbReference>
<comment type="caution">
    <text evidence="5">The sequence shown here is derived from an EMBL/GenBank/DDBJ whole genome shotgun (WGS) entry which is preliminary data.</text>
</comment>